<dbReference type="Pfam" id="PF00535">
    <property type="entry name" value="Glycos_transf_2"/>
    <property type="match status" value="1"/>
</dbReference>
<dbReference type="KEGG" id="blag:BLTE_03990"/>
<feature type="transmembrane region" description="Helical" evidence="2">
    <location>
        <begin position="229"/>
        <end position="248"/>
    </location>
</feature>
<evidence type="ECO:0000256" key="2">
    <source>
        <dbReference type="SAM" id="Phobius"/>
    </source>
</evidence>
<dbReference type="GO" id="GO:0016740">
    <property type="term" value="F:transferase activity"/>
    <property type="evidence" value="ECO:0007669"/>
    <property type="project" value="UniProtKB-KW"/>
</dbReference>
<evidence type="ECO:0000259" key="3">
    <source>
        <dbReference type="Pfam" id="PF00535"/>
    </source>
</evidence>
<keyword evidence="2" id="KW-0812">Transmembrane</keyword>
<dbReference type="AlphaFoldDB" id="A0A348FWN1"/>
<evidence type="ECO:0000256" key="1">
    <source>
        <dbReference type="ARBA" id="ARBA00038494"/>
    </source>
</evidence>
<dbReference type="InterPro" id="IPR029044">
    <property type="entry name" value="Nucleotide-diphossugar_trans"/>
</dbReference>
<dbReference type="InterPro" id="IPR001173">
    <property type="entry name" value="Glyco_trans_2-like"/>
</dbReference>
<protein>
    <submittedName>
        <fullName evidence="4">Putative glycosyltransferase RP128</fullName>
    </submittedName>
</protein>
<dbReference type="Proteomes" id="UP000266934">
    <property type="component" value="Chromosome"/>
</dbReference>
<evidence type="ECO:0000313" key="5">
    <source>
        <dbReference type="Proteomes" id="UP000266934"/>
    </source>
</evidence>
<gene>
    <name evidence="4" type="ORF">BLTE_03990</name>
</gene>
<dbReference type="PANTHER" id="PTHR43630:SF2">
    <property type="entry name" value="GLYCOSYLTRANSFERASE"/>
    <property type="match status" value="1"/>
</dbReference>
<keyword evidence="4" id="KW-0808">Transferase</keyword>
<proteinExistence type="inferred from homology"/>
<dbReference type="Gene3D" id="3.90.550.10">
    <property type="entry name" value="Spore Coat Polysaccharide Biosynthesis Protein SpsA, Chain A"/>
    <property type="match status" value="1"/>
</dbReference>
<dbReference type="PANTHER" id="PTHR43630">
    <property type="entry name" value="POLY-BETA-1,6-N-ACETYL-D-GLUCOSAMINE SYNTHASE"/>
    <property type="match status" value="1"/>
</dbReference>
<evidence type="ECO:0000313" key="4">
    <source>
        <dbReference type="EMBL" id="BBF91714.1"/>
    </source>
</evidence>
<dbReference type="EMBL" id="AP018907">
    <property type="protein sequence ID" value="BBF91714.1"/>
    <property type="molecule type" value="Genomic_DNA"/>
</dbReference>
<sequence>MSEAMPAAIPVSIFLIACNEADRLGRTLQAVQGLTDDIVLVDSGSTDDTPRIAESFGARVVHNPWPGYGPQKRFAESLCRHRWVLNIDADEVMPPDLVAELRALFAGGEPPCDAYEIAIAEVFPVETAPHPWAYSLAPVRLYRTDRGRYSDSPVHDRVVLAEGARVGRLKGRIHHFSVRSLGEQIAKLNAYTDQQADDLDRRGVKLPVWRLFTEFPAAFLKAYVGRRHFVRGLYGVMTAANYAFFRYLRLAKHLERRMIRQARGEQ</sequence>
<keyword evidence="5" id="KW-1185">Reference proteome</keyword>
<accession>A0A348FWN1</accession>
<feature type="domain" description="Glycosyltransferase 2-like" evidence="3">
    <location>
        <begin position="12"/>
        <end position="110"/>
    </location>
</feature>
<keyword evidence="2" id="KW-1133">Transmembrane helix</keyword>
<reference evidence="4 5" key="1">
    <citation type="submission" date="2018-08" db="EMBL/GenBank/DDBJ databases">
        <title>Complete genome sequencing of Blastochloris tepida GI.</title>
        <authorList>
            <person name="Tsukatani Y."/>
            <person name="Mori H."/>
        </authorList>
    </citation>
    <scope>NUCLEOTIDE SEQUENCE [LARGE SCALE GENOMIC DNA]</scope>
    <source>
        <strain evidence="4 5">GI</strain>
    </source>
</reference>
<dbReference type="CDD" id="cd02511">
    <property type="entry name" value="Beta4Glucosyltransferase"/>
    <property type="match status" value="1"/>
</dbReference>
<name>A0A348FWN1_9HYPH</name>
<dbReference type="SUPFAM" id="SSF53448">
    <property type="entry name" value="Nucleotide-diphospho-sugar transferases"/>
    <property type="match status" value="1"/>
</dbReference>
<organism evidence="4 5">
    <name type="scientific">Blastochloris tepida</name>
    <dbReference type="NCBI Taxonomy" id="2233851"/>
    <lineage>
        <taxon>Bacteria</taxon>
        <taxon>Pseudomonadati</taxon>
        <taxon>Pseudomonadota</taxon>
        <taxon>Alphaproteobacteria</taxon>
        <taxon>Hyphomicrobiales</taxon>
        <taxon>Blastochloridaceae</taxon>
        <taxon>Blastochloris</taxon>
    </lineage>
</organism>
<comment type="similarity">
    <text evidence="1">Belongs to the glycosyltransferase 2 family. WaaE/KdtX subfamily.</text>
</comment>
<keyword evidence="2" id="KW-0472">Membrane</keyword>